<keyword evidence="1" id="KW-0732">Signal</keyword>
<feature type="domain" description="Autotransporter" evidence="2">
    <location>
        <begin position="988"/>
        <end position="1267"/>
    </location>
</feature>
<dbReference type="PRINTS" id="PR01484">
    <property type="entry name" value="PRTACTNFAMLY"/>
</dbReference>
<dbReference type="Gene3D" id="2.40.128.130">
    <property type="entry name" value="Autotransporter beta-domain"/>
    <property type="match status" value="1"/>
</dbReference>
<organism evidence="3 4">
    <name type="scientific">Labrys miyagiensis</name>
    <dbReference type="NCBI Taxonomy" id="346912"/>
    <lineage>
        <taxon>Bacteria</taxon>
        <taxon>Pseudomonadati</taxon>
        <taxon>Pseudomonadota</taxon>
        <taxon>Alphaproteobacteria</taxon>
        <taxon>Hyphomicrobiales</taxon>
        <taxon>Xanthobacteraceae</taxon>
        <taxon>Labrys</taxon>
    </lineage>
</organism>
<evidence type="ECO:0000256" key="1">
    <source>
        <dbReference type="SAM" id="SignalP"/>
    </source>
</evidence>
<name>A0ABQ6CIX9_9HYPH</name>
<dbReference type="InterPro" id="IPR011050">
    <property type="entry name" value="Pectin_lyase_fold/virulence"/>
</dbReference>
<dbReference type="InterPro" id="IPR051551">
    <property type="entry name" value="Autotransporter_adhesion"/>
</dbReference>
<dbReference type="SUPFAM" id="SSF51126">
    <property type="entry name" value="Pectin lyase-like"/>
    <property type="match status" value="1"/>
</dbReference>
<dbReference type="Gene3D" id="2.160.20.20">
    <property type="match status" value="1"/>
</dbReference>
<dbReference type="InterPro" id="IPR005546">
    <property type="entry name" value="Autotransporte_beta"/>
</dbReference>
<dbReference type="InterPro" id="IPR036709">
    <property type="entry name" value="Autotransporte_beta_dom_sf"/>
</dbReference>
<dbReference type="InterPro" id="IPR012332">
    <property type="entry name" value="Autotransporter_pectin_lyase_C"/>
</dbReference>
<dbReference type="CDD" id="cd01344">
    <property type="entry name" value="PL2_Passenger_AT"/>
    <property type="match status" value="1"/>
</dbReference>
<dbReference type="InterPro" id="IPR006315">
    <property type="entry name" value="OM_autotransptr_brl_dom"/>
</dbReference>
<dbReference type="SMART" id="SM00869">
    <property type="entry name" value="Autotransporter"/>
    <property type="match status" value="1"/>
</dbReference>
<dbReference type="NCBIfam" id="TIGR01414">
    <property type="entry name" value="autotrans_barl"/>
    <property type="match status" value="1"/>
</dbReference>
<reference evidence="4" key="1">
    <citation type="journal article" date="2019" name="Int. J. Syst. Evol. Microbiol.">
        <title>The Global Catalogue of Microorganisms (GCM) 10K type strain sequencing project: providing services to taxonomists for standard genome sequencing and annotation.</title>
        <authorList>
            <consortium name="The Broad Institute Genomics Platform"/>
            <consortium name="The Broad Institute Genome Sequencing Center for Infectious Disease"/>
            <person name="Wu L."/>
            <person name="Ma J."/>
        </authorList>
    </citation>
    <scope>NUCLEOTIDE SEQUENCE [LARGE SCALE GENOMIC DNA]</scope>
    <source>
        <strain evidence="4">NBRC 101365</strain>
    </source>
</reference>
<dbReference type="PROSITE" id="PS51208">
    <property type="entry name" value="AUTOTRANSPORTER"/>
    <property type="match status" value="1"/>
</dbReference>
<dbReference type="Proteomes" id="UP001156882">
    <property type="component" value="Unassembled WGS sequence"/>
</dbReference>
<dbReference type="PANTHER" id="PTHR35037:SF3">
    <property type="entry name" value="C-TERMINAL REGION OF AIDA-LIKE PROTEIN"/>
    <property type="match status" value="1"/>
</dbReference>
<evidence type="ECO:0000313" key="4">
    <source>
        <dbReference type="Proteomes" id="UP001156882"/>
    </source>
</evidence>
<feature type="signal peptide" evidence="1">
    <location>
        <begin position="1"/>
        <end position="22"/>
    </location>
</feature>
<comment type="caution">
    <text evidence="3">The sequence shown here is derived from an EMBL/GenBank/DDBJ whole genome shotgun (WGS) entry which is preliminary data.</text>
</comment>
<accession>A0ABQ6CIX9</accession>
<dbReference type="PANTHER" id="PTHR35037">
    <property type="entry name" value="C-TERMINAL REGION OF AIDA-LIKE PROTEIN"/>
    <property type="match status" value="1"/>
</dbReference>
<evidence type="ECO:0000259" key="2">
    <source>
        <dbReference type="PROSITE" id="PS51208"/>
    </source>
</evidence>
<dbReference type="Pfam" id="PF18883">
    <property type="entry name" value="AC_1"/>
    <property type="match status" value="1"/>
</dbReference>
<feature type="chain" id="PRO_5045237933" evidence="1">
    <location>
        <begin position="23"/>
        <end position="1267"/>
    </location>
</feature>
<proteinExistence type="predicted"/>
<dbReference type="EMBL" id="BSPC01000028">
    <property type="protein sequence ID" value="GLS20321.1"/>
    <property type="molecule type" value="Genomic_DNA"/>
</dbReference>
<keyword evidence="4" id="KW-1185">Reference proteome</keyword>
<dbReference type="SUPFAM" id="SSF103515">
    <property type="entry name" value="Autotransporter"/>
    <property type="match status" value="1"/>
</dbReference>
<sequence length="1267" mass="128273">MRGIILVGLALSFAVLSVPALAADECGTGASVTCDNSGTPPTNTNSYANGISYTNADQTVTVQPGVVINTAIANGISLSGGGTQSVTFAPGGPPISLTTTGTFPVKGDGILINNADNIDINTVNGSIATAGTITVGIAATSSGSTPATPDRIVTGDITTTGTNAPAITYLNSGGSGNVTIDTTAGTILTTGLGSAGLDVATNNTTSIFDKIVTADVRTAGDFADAINYSGFNVAGVSIDTTAGTVSTAGASAVGINVLGTSTGDLKTADVATSGSSATAISVLAGTSTPSSWMIDTTRGTVATTGDFSAGVNSTLYGDINTRIASGDVTTKGFFAPGIVSAGGSSVSIDTTAGSIVTSGDGAAGVALLGGFPLLPAVGSDLTVTTGPITTSGNASYGIAQFVDSQSPSPASTDLILSQPVNALGSNSGGVVSLQVGVTGPLTIKASANVTAPGQNSVGVAAASFDGPVNVTVGSGATVMGGWSQNDGDLSSAPNAANQNQSGFYSPTLSMTVGGNLPAAGVVVWSGETGQRPAATVVNNGTIGALSDLAITQGVPCGRGHATSSSLSPDEIRNPGLSGQAAKFAEAVLDWIVPSAHAEAMPSSFDCPNVVIPPPFAGITFTSPAPTTNGSVLVTNNGTVNGYVTLWDGAVHTFDNFGTFNMRNFADTDGDAVRDTRGVAISDFGATVTGGRGGGIFNNEAGGVVKPLQVTGAQVTDTTGQYIPTTGSNSRPLDASVYDMAQNPAITQSQFVNVATFTNSGTIDLQNGVVGDVFLITGHASASASAQVNPGVFVSNGGQLLVDVNLNAGIPVGGQTNSISDVLVVDSTRRGARGATRIYVANVGGVGATTPGNGIEVVEVRDKAAGASAPGVFALGAAVEIGAYEYNLYRNGVGGDARDGNWYLRNNGPNGTKPPARSPSTQTVLPYPDVLNNYAFATLGTLQQRTGNRIWPGQPQAPQTIWCKDPTQNYRCTVSQAEAGVYADAKDRLVIYGQGAWGRIGGEYSSYDPRKGTPYTEGIGFLQAGYEGVAYESASGDLTLGAYATVGTTRADMNLTPDPVTGATRKGHITSMGYGLGVNATWLGNDGFYVDGIGQFTWHDSNLSNKLGSNQGYTTALSLEAGKRFDLGSGWAVVPQAQLVWIHAGFDNFTDIYGAPVKLGDGDSLEGRAGVRVEKLASWQGDDGKPRRLQLYGIANLGYGFLGGTKTKVAGIAFEQEEQNLWGEIGLGATYALADKWSFYGEGDYATSLQDVGNSWRLKGTLGLRYMW</sequence>
<dbReference type="Pfam" id="PF03797">
    <property type="entry name" value="Autotransporter"/>
    <property type="match status" value="1"/>
</dbReference>
<evidence type="ECO:0000313" key="3">
    <source>
        <dbReference type="EMBL" id="GLS20321.1"/>
    </source>
</evidence>
<dbReference type="InterPro" id="IPR043990">
    <property type="entry name" value="AC_1"/>
</dbReference>
<protein>
    <submittedName>
        <fullName evidence="3">Autotransporter</fullName>
    </submittedName>
</protein>
<dbReference type="RefSeq" id="WP_284313416.1">
    <property type="nucleotide sequence ID" value="NZ_BSPC01000028.1"/>
</dbReference>
<gene>
    <name evidence="3" type="ORF">GCM10007874_33380</name>
</gene>
<dbReference type="InterPro" id="IPR003991">
    <property type="entry name" value="Pertactin_virulence_factor"/>
</dbReference>